<evidence type="ECO:0000256" key="2">
    <source>
        <dbReference type="ARBA" id="ARBA00022692"/>
    </source>
</evidence>
<dbReference type="GO" id="GO:0016020">
    <property type="term" value="C:membrane"/>
    <property type="evidence" value="ECO:0007669"/>
    <property type="project" value="UniProtKB-SubCell"/>
</dbReference>
<comment type="caution">
    <text evidence="8">The sequence shown here is derived from an EMBL/GenBank/DDBJ whole genome shotgun (WGS) entry which is preliminary data.</text>
</comment>
<dbReference type="Gene3D" id="1.20.1740.10">
    <property type="entry name" value="Amino acid/polyamine transporter I"/>
    <property type="match status" value="1"/>
</dbReference>
<organism evidence="8 9">
    <name type="scientific">Kitasatospora cineracea</name>
    <dbReference type="NCBI Taxonomy" id="88074"/>
    <lineage>
        <taxon>Bacteria</taxon>
        <taxon>Bacillati</taxon>
        <taxon>Actinomycetota</taxon>
        <taxon>Actinomycetes</taxon>
        <taxon>Kitasatosporales</taxon>
        <taxon>Streptomycetaceae</taxon>
        <taxon>Kitasatospora</taxon>
    </lineage>
</organism>
<feature type="transmembrane region" description="Helical" evidence="6">
    <location>
        <begin position="124"/>
        <end position="148"/>
    </location>
</feature>
<evidence type="ECO:0000259" key="7">
    <source>
        <dbReference type="Pfam" id="PF00324"/>
    </source>
</evidence>
<comment type="subcellular location">
    <subcellularLocation>
        <location evidence="1">Membrane</location>
        <topology evidence="1">Multi-pass membrane protein</topology>
    </subcellularLocation>
</comment>
<dbReference type="RefSeq" id="WP_123554458.1">
    <property type="nucleotide sequence ID" value="NZ_RJVJ01000001.1"/>
</dbReference>
<evidence type="ECO:0000256" key="1">
    <source>
        <dbReference type="ARBA" id="ARBA00004141"/>
    </source>
</evidence>
<feature type="transmembrane region" description="Helical" evidence="6">
    <location>
        <begin position="435"/>
        <end position="455"/>
    </location>
</feature>
<dbReference type="PIRSF" id="PIRSF006060">
    <property type="entry name" value="AA_transporter"/>
    <property type="match status" value="1"/>
</dbReference>
<evidence type="ECO:0000256" key="6">
    <source>
        <dbReference type="SAM" id="Phobius"/>
    </source>
</evidence>
<dbReference type="GO" id="GO:0055085">
    <property type="term" value="P:transmembrane transport"/>
    <property type="evidence" value="ECO:0007669"/>
    <property type="project" value="InterPro"/>
</dbReference>
<feature type="transmembrane region" description="Helical" evidence="6">
    <location>
        <begin position="80"/>
        <end position="103"/>
    </location>
</feature>
<dbReference type="AlphaFoldDB" id="A0A8G1XF84"/>
<feature type="domain" description="Amino acid permease/ SLC12A" evidence="7">
    <location>
        <begin position="49"/>
        <end position="488"/>
    </location>
</feature>
<accession>A0A8G1XF84</accession>
<feature type="transmembrane region" description="Helical" evidence="6">
    <location>
        <begin position="405"/>
        <end position="423"/>
    </location>
</feature>
<feature type="region of interest" description="Disordered" evidence="5">
    <location>
        <begin position="1"/>
        <end position="34"/>
    </location>
</feature>
<reference evidence="8 9" key="1">
    <citation type="submission" date="2018-11" db="EMBL/GenBank/DDBJ databases">
        <title>Sequencing the genomes of 1000 actinobacteria strains.</title>
        <authorList>
            <person name="Klenk H.-P."/>
        </authorList>
    </citation>
    <scope>NUCLEOTIDE SEQUENCE [LARGE SCALE GENOMIC DNA]</scope>
    <source>
        <strain evidence="8 9">DSM 44780</strain>
    </source>
</reference>
<feature type="compositionally biased region" description="Low complexity" evidence="5">
    <location>
        <begin position="1"/>
        <end position="13"/>
    </location>
</feature>
<dbReference type="Proteomes" id="UP000267408">
    <property type="component" value="Unassembled WGS sequence"/>
</dbReference>
<feature type="compositionally biased region" description="Low complexity" evidence="5">
    <location>
        <begin position="20"/>
        <end position="32"/>
    </location>
</feature>
<dbReference type="InterPro" id="IPR004841">
    <property type="entry name" value="AA-permease/SLC12A_dom"/>
</dbReference>
<feature type="transmembrane region" description="Helical" evidence="6">
    <location>
        <begin position="228"/>
        <end position="251"/>
    </location>
</feature>
<dbReference type="PANTHER" id="PTHR42770">
    <property type="entry name" value="AMINO ACID TRANSPORTER-RELATED"/>
    <property type="match status" value="1"/>
</dbReference>
<feature type="transmembrane region" description="Helical" evidence="6">
    <location>
        <begin position="49"/>
        <end position="74"/>
    </location>
</feature>
<evidence type="ECO:0000313" key="8">
    <source>
        <dbReference type="EMBL" id="ROR43537.1"/>
    </source>
</evidence>
<gene>
    <name evidence="8" type="ORF">EDD39_1702</name>
</gene>
<feature type="transmembrane region" description="Helical" evidence="6">
    <location>
        <begin position="160"/>
        <end position="179"/>
    </location>
</feature>
<sequence>MTLTPSADRAAAPAEPPGPSAASDPSAASGRSTASPDRLAKGLIGTTDLVFFVVAAAAPLTVLAGIAPFAIGVGGASAPAAYLISGALLVLFAAGFTAMSRYVRNAGAFYAYVARGLGRTLGVVTAYVAVVSYNLITPGVAAAFGYFAAGHIEQRTGAHVPWWLLSGGCVAVVGVLGWLKVTLSAKVLGVALVLEVLSLLLMEGGVLADRGTAALDPVSFDPSLLTQAGVAGMFVLVIGAFTGFEATAIYAEEARDPARTVPRATFIAIGFLAVFYALGTWIVMGAYGTDDAVAQARADGGPDLTFRAAERFVGLWLSDTMHVLIIVSAFASALAFHNAAARYLYALGREGLLPRGLGRVSPRTGSPGRAVLVQSGFNALVIGLGAVLAVDPYLVVLLWSNSVGVLGIMVMQALAAVAVFAFFRTDRRGMSAFRVVWAPLLAAAGLAVLAVLALFNFDLLTGRTGLVNWLLLVPVPVVAAVGWLVARRIRRTDPERFARLTEVDVERD</sequence>
<evidence type="ECO:0000313" key="9">
    <source>
        <dbReference type="Proteomes" id="UP000267408"/>
    </source>
</evidence>
<feature type="transmembrane region" description="Helical" evidence="6">
    <location>
        <begin position="186"/>
        <end position="208"/>
    </location>
</feature>
<dbReference type="Pfam" id="PF00324">
    <property type="entry name" value="AA_permease"/>
    <property type="match status" value="1"/>
</dbReference>
<evidence type="ECO:0000256" key="4">
    <source>
        <dbReference type="ARBA" id="ARBA00023136"/>
    </source>
</evidence>
<evidence type="ECO:0000256" key="5">
    <source>
        <dbReference type="SAM" id="MobiDB-lite"/>
    </source>
</evidence>
<dbReference type="OrthoDB" id="137613at2"/>
<dbReference type="PANTHER" id="PTHR42770:SF16">
    <property type="entry name" value="AMINO ACID PERMEASE"/>
    <property type="match status" value="1"/>
</dbReference>
<feature type="transmembrane region" description="Helical" evidence="6">
    <location>
        <begin position="263"/>
        <end position="284"/>
    </location>
</feature>
<keyword evidence="4 6" id="KW-0472">Membrane</keyword>
<evidence type="ECO:0000256" key="3">
    <source>
        <dbReference type="ARBA" id="ARBA00022989"/>
    </source>
</evidence>
<dbReference type="EMBL" id="RJVJ01000001">
    <property type="protein sequence ID" value="ROR43537.1"/>
    <property type="molecule type" value="Genomic_DNA"/>
</dbReference>
<protein>
    <submittedName>
        <fullName evidence="8">Amino acid/polyamine/organocation transporter (APC superfamily)</fullName>
    </submittedName>
</protein>
<name>A0A8G1XF84_9ACTN</name>
<keyword evidence="2 6" id="KW-0812">Transmembrane</keyword>
<dbReference type="InterPro" id="IPR050367">
    <property type="entry name" value="APC_superfamily"/>
</dbReference>
<feature type="transmembrane region" description="Helical" evidence="6">
    <location>
        <begin position="321"/>
        <end position="345"/>
    </location>
</feature>
<feature type="transmembrane region" description="Helical" evidence="6">
    <location>
        <begin position="467"/>
        <end position="486"/>
    </location>
</feature>
<keyword evidence="3 6" id="KW-1133">Transmembrane helix</keyword>
<feature type="transmembrane region" description="Helical" evidence="6">
    <location>
        <begin position="377"/>
        <end position="399"/>
    </location>
</feature>
<proteinExistence type="predicted"/>